<evidence type="ECO:0000313" key="3">
    <source>
        <dbReference type="EnsemblFungi" id="EJT81187"/>
    </source>
</evidence>
<dbReference type="VEuPathDB" id="FungiDB:GGTG_01171"/>
<dbReference type="GeneID" id="20341629"/>
<keyword evidence="4" id="KW-1185">Reference proteome</keyword>
<dbReference type="EnsemblFungi" id="EJT81187">
    <property type="protein sequence ID" value="EJT81187"/>
    <property type="gene ID" value="GGTG_01171"/>
</dbReference>
<reference evidence="3" key="5">
    <citation type="submission" date="2018-04" db="UniProtKB">
        <authorList>
            <consortium name="EnsemblFungi"/>
        </authorList>
    </citation>
    <scope>IDENTIFICATION</scope>
    <source>
        <strain evidence="3">R3-111a-1</strain>
    </source>
</reference>
<feature type="transmembrane region" description="Helical" evidence="1">
    <location>
        <begin position="9"/>
        <end position="31"/>
    </location>
</feature>
<reference evidence="2" key="3">
    <citation type="submission" date="2010-09" db="EMBL/GenBank/DDBJ databases">
        <title>Annotation of Gaeumannomyces graminis var. tritici R3-111a-1.</title>
        <authorList>
            <consortium name="The Broad Institute Genome Sequencing Platform"/>
            <person name="Ma L.-J."/>
            <person name="Dead R."/>
            <person name="Young S.K."/>
            <person name="Zeng Q."/>
            <person name="Gargeya S."/>
            <person name="Fitzgerald M."/>
            <person name="Haas B."/>
            <person name="Abouelleil A."/>
            <person name="Alvarado L."/>
            <person name="Arachchi H.M."/>
            <person name="Berlin A."/>
            <person name="Brown A."/>
            <person name="Chapman S.B."/>
            <person name="Chen Z."/>
            <person name="Dunbar C."/>
            <person name="Freedman E."/>
            <person name="Gearin G."/>
            <person name="Gellesch M."/>
            <person name="Goldberg J."/>
            <person name="Griggs A."/>
            <person name="Gujja S."/>
            <person name="Heiman D."/>
            <person name="Howarth C."/>
            <person name="Larson L."/>
            <person name="Lui A."/>
            <person name="MacDonald P.J.P."/>
            <person name="Mehta T."/>
            <person name="Montmayeur A."/>
            <person name="Murphy C."/>
            <person name="Neiman D."/>
            <person name="Pearson M."/>
            <person name="Priest M."/>
            <person name="Roberts A."/>
            <person name="Saif S."/>
            <person name="Shea T."/>
            <person name="Shenoy N."/>
            <person name="Sisk P."/>
            <person name="Stolte C."/>
            <person name="Sykes S."/>
            <person name="Yandava C."/>
            <person name="Wortman J."/>
            <person name="Nusbaum C."/>
            <person name="Birren B."/>
        </authorList>
    </citation>
    <scope>NUCLEOTIDE SEQUENCE</scope>
    <source>
        <strain evidence="2">R3-111a-1</strain>
    </source>
</reference>
<sequence length="149" mass="16856">MLLSPSTGCWWACACAFIFWQVYVMSTLASILEWLFRSGPSRPKRQRPGRVINSAATNLQYVAVSGMLYLQGSLIVKRESESEELLAFDKLSWNYVRLMIRLQFRVLDGTNSECSELTRKEIKLRGGLRLSSWLVACPSTTSLDLQGVV</sequence>
<keyword evidence="1" id="KW-1133">Transmembrane helix</keyword>
<dbReference type="HOGENOM" id="CLU_1749753_0_0_1"/>
<accession>J3NIT7</accession>
<name>J3NIT7_GAET3</name>
<evidence type="ECO:0000313" key="2">
    <source>
        <dbReference type="EMBL" id="EJT81187.1"/>
    </source>
</evidence>
<proteinExistence type="predicted"/>
<dbReference type="AlphaFoldDB" id="J3NIT7"/>
<protein>
    <submittedName>
        <fullName evidence="2 3">Uncharacterized protein</fullName>
    </submittedName>
</protein>
<reference evidence="2" key="2">
    <citation type="submission" date="2010-07" db="EMBL/GenBank/DDBJ databases">
        <authorList>
            <consortium name="The Broad Institute Genome Sequencing Platform"/>
            <consortium name="Broad Institute Genome Sequencing Center for Infectious Disease"/>
            <person name="Ma L.-J."/>
            <person name="Dead R."/>
            <person name="Young S."/>
            <person name="Zeng Q."/>
            <person name="Koehrsen M."/>
            <person name="Alvarado L."/>
            <person name="Berlin A."/>
            <person name="Chapman S.B."/>
            <person name="Chen Z."/>
            <person name="Freedman E."/>
            <person name="Gellesch M."/>
            <person name="Goldberg J."/>
            <person name="Griggs A."/>
            <person name="Gujja S."/>
            <person name="Heilman E.R."/>
            <person name="Heiman D."/>
            <person name="Hepburn T."/>
            <person name="Howarth C."/>
            <person name="Jen D."/>
            <person name="Larson L."/>
            <person name="Mehta T."/>
            <person name="Neiman D."/>
            <person name="Pearson M."/>
            <person name="Roberts A."/>
            <person name="Saif S."/>
            <person name="Shea T."/>
            <person name="Shenoy N."/>
            <person name="Sisk P."/>
            <person name="Stolte C."/>
            <person name="Sykes S."/>
            <person name="Walk T."/>
            <person name="White J."/>
            <person name="Yandava C."/>
            <person name="Haas B."/>
            <person name="Nusbaum C."/>
            <person name="Birren B."/>
        </authorList>
    </citation>
    <scope>NUCLEOTIDE SEQUENCE</scope>
    <source>
        <strain evidence="2">R3-111a-1</strain>
    </source>
</reference>
<reference evidence="4" key="1">
    <citation type="submission" date="2010-07" db="EMBL/GenBank/DDBJ databases">
        <title>The genome sequence of Gaeumannomyces graminis var. tritici strain R3-111a-1.</title>
        <authorList>
            <consortium name="The Broad Institute Genome Sequencing Platform"/>
            <person name="Ma L.-J."/>
            <person name="Dead R."/>
            <person name="Young S."/>
            <person name="Zeng Q."/>
            <person name="Koehrsen M."/>
            <person name="Alvarado L."/>
            <person name="Berlin A."/>
            <person name="Chapman S.B."/>
            <person name="Chen Z."/>
            <person name="Freedman E."/>
            <person name="Gellesch M."/>
            <person name="Goldberg J."/>
            <person name="Griggs A."/>
            <person name="Gujja S."/>
            <person name="Heilman E.R."/>
            <person name="Heiman D."/>
            <person name="Hepburn T."/>
            <person name="Howarth C."/>
            <person name="Jen D."/>
            <person name="Larson L."/>
            <person name="Mehta T."/>
            <person name="Neiman D."/>
            <person name="Pearson M."/>
            <person name="Roberts A."/>
            <person name="Saif S."/>
            <person name="Shea T."/>
            <person name="Shenoy N."/>
            <person name="Sisk P."/>
            <person name="Stolte C."/>
            <person name="Sykes S."/>
            <person name="Walk T."/>
            <person name="White J."/>
            <person name="Yandava C."/>
            <person name="Haas B."/>
            <person name="Nusbaum C."/>
            <person name="Birren B."/>
        </authorList>
    </citation>
    <scope>NUCLEOTIDE SEQUENCE [LARGE SCALE GENOMIC DNA]</scope>
    <source>
        <strain evidence="4">R3-111a-1</strain>
    </source>
</reference>
<evidence type="ECO:0000313" key="4">
    <source>
        <dbReference type="Proteomes" id="UP000006039"/>
    </source>
</evidence>
<evidence type="ECO:0000256" key="1">
    <source>
        <dbReference type="SAM" id="Phobius"/>
    </source>
</evidence>
<keyword evidence="1" id="KW-0472">Membrane</keyword>
<dbReference type="EMBL" id="GL385395">
    <property type="protein sequence ID" value="EJT81187.1"/>
    <property type="molecule type" value="Genomic_DNA"/>
</dbReference>
<keyword evidence="1" id="KW-0812">Transmembrane</keyword>
<dbReference type="Proteomes" id="UP000006039">
    <property type="component" value="Unassembled WGS sequence"/>
</dbReference>
<gene>
    <name evidence="3" type="primary">20341629</name>
    <name evidence="2" type="ORF">GGTG_01171</name>
</gene>
<organism evidence="2">
    <name type="scientific">Gaeumannomyces tritici (strain R3-111a-1)</name>
    <name type="common">Wheat and barley take-all root rot fungus</name>
    <name type="synonym">Gaeumannomyces graminis var. tritici</name>
    <dbReference type="NCBI Taxonomy" id="644352"/>
    <lineage>
        <taxon>Eukaryota</taxon>
        <taxon>Fungi</taxon>
        <taxon>Dikarya</taxon>
        <taxon>Ascomycota</taxon>
        <taxon>Pezizomycotina</taxon>
        <taxon>Sordariomycetes</taxon>
        <taxon>Sordariomycetidae</taxon>
        <taxon>Magnaporthales</taxon>
        <taxon>Magnaporthaceae</taxon>
        <taxon>Gaeumannomyces</taxon>
    </lineage>
</organism>
<dbReference type="RefSeq" id="XP_009217196.1">
    <property type="nucleotide sequence ID" value="XM_009218932.1"/>
</dbReference>
<reference evidence="3" key="4">
    <citation type="journal article" date="2015" name="G3 (Bethesda)">
        <title>Genome sequences of three phytopathogenic species of the Magnaporthaceae family of fungi.</title>
        <authorList>
            <person name="Okagaki L.H."/>
            <person name="Nunes C.C."/>
            <person name="Sailsbery J."/>
            <person name="Clay B."/>
            <person name="Brown D."/>
            <person name="John T."/>
            <person name="Oh Y."/>
            <person name="Young N."/>
            <person name="Fitzgerald M."/>
            <person name="Haas B.J."/>
            <person name="Zeng Q."/>
            <person name="Young S."/>
            <person name="Adiconis X."/>
            <person name="Fan L."/>
            <person name="Levin J.Z."/>
            <person name="Mitchell T.K."/>
            <person name="Okubara P.A."/>
            <person name="Farman M.L."/>
            <person name="Kohn L.M."/>
            <person name="Birren B."/>
            <person name="Ma L.-J."/>
            <person name="Dean R.A."/>
        </authorList>
    </citation>
    <scope>NUCLEOTIDE SEQUENCE</scope>
    <source>
        <strain evidence="3">R3-111a-1</strain>
    </source>
</reference>